<dbReference type="Gene3D" id="3.30.428.10">
    <property type="entry name" value="HIT-like"/>
    <property type="match status" value="1"/>
</dbReference>
<dbReference type="PROSITE" id="PS51084">
    <property type="entry name" value="HIT_2"/>
    <property type="match status" value="1"/>
</dbReference>
<comment type="caution">
    <text evidence="1">Lacks conserved residue(s) required for the propagation of feature annotation.</text>
</comment>
<dbReference type="Pfam" id="PF01230">
    <property type="entry name" value="HIT"/>
    <property type="match status" value="1"/>
</dbReference>
<dbReference type="InterPro" id="IPR036265">
    <property type="entry name" value="HIT-like_sf"/>
</dbReference>
<evidence type="ECO:0000259" key="2">
    <source>
        <dbReference type="PROSITE" id="PS51084"/>
    </source>
</evidence>
<accession>A0A0W0XRQ6</accession>
<reference evidence="3 4" key="1">
    <citation type="submission" date="2015-11" db="EMBL/GenBank/DDBJ databases">
        <title>Genomic analysis of 38 Legionella species identifies large and diverse effector repertoires.</title>
        <authorList>
            <person name="Burstein D."/>
            <person name="Amaro F."/>
            <person name="Zusman T."/>
            <person name="Lifshitz Z."/>
            <person name="Cohen O."/>
            <person name="Gilbert J.A."/>
            <person name="Pupko T."/>
            <person name="Shuman H.A."/>
            <person name="Segal G."/>
        </authorList>
    </citation>
    <scope>NUCLEOTIDE SEQUENCE [LARGE SCALE GENOMIC DNA]</scope>
    <source>
        <strain evidence="3 4">WA-270A-C2</strain>
    </source>
</reference>
<dbReference type="InterPro" id="IPR026026">
    <property type="entry name" value="HIT_Hint"/>
</dbReference>
<organism evidence="3 4">
    <name type="scientific">Legionella rubrilucens</name>
    <dbReference type="NCBI Taxonomy" id="458"/>
    <lineage>
        <taxon>Bacteria</taxon>
        <taxon>Pseudomonadati</taxon>
        <taxon>Pseudomonadota</taxon>
        <taxon>Gammaproteobacteria</taxon>
        <taxon>Legionellales</taxon>
        <taxon>Legionellaceae</taxon>
        <taxon>Legionella</taxon>
    </lineage>
</organism>
<evidence type="ECO:0000313" key="4">
    <source>
        <dbReference type="Proteomes" id="UP000054608"/>
    </source>
</evidence>
<dbReference type="PATRIC" id="fig|458.5.peg.2065"/>
<proteinExistence type="predicted"/>
<dbReference type="RefSeq" id="WP_058532278.1">
    <property type="nucleotide sequence ID" value="NZ_CAAAIN010000002.1"/>
</dbReference>
<dbReference type="InterPro" id="IPR011146">
    <property type="entry name" value="HIT-like"/>
</dbReference>
<dbReference type="PIRSF" id="PIRSF000714">
    <property type="entry name" value="HIT"/>
    <property type="match status" value="1"/>
</dbReference>
<dbReference type="OrthoDB" id="9799145at2"/>
<gene>
    <name evidence="3" type="primary">hit1</name>
    <name evidence="3" type="ORF">Lrub_1978</name>
</gene>
<dbReference type="EMBL" id="LNYT01000020">
    <property type="protein sequence ID" value="KTD47056.1"/>
    <property type="molecule type" value="Genomic_DNA"/>
</dbReference>
<protein>
    <submittedName>
        <fullName evidence="3">Diadenosine tetraphosphate (Ap4A) hydrolase-like HIT family hydrolase</fullName>
    </submittedName>
</protein>
<dbReference type="SUPFAM" id="SSF54197">
    <property type="entry name" value="HIT-like"/>
    <property type="match status" value="1"/>
</dbReference>
<dbReference type="GO" id="GO:0016787">
    <property type="term" value="F:hydrolase activity"/>
    <property type="evidence" value="ECO:0007669"/>
    <property type="project" value="UniProtKB-KW"/>
</dbReference>
<dbReference type="AlphaFoldDB" id="A0A0W0XRQ6"/>
<comment type="caution">
    <text evidence="3">The sequence shown here is derived from an EMBL/GenBank/DDBJ whole genome shotgun (WGS) entry which is preliminary data.</text>
</comment>
<feature type="domain" description="HIT" evidence="2">
    <location>
        <begin position="2"/>
        <end position="104"/>
    </location>
</feature>
<keyword evidence="3" id="KW-0378">Hydrolase</keyword>
<sequence length="141" mass="16319">MSFIVDPRLEQSSLFLFDAPLSRVYLKNEATFPWLILVPRLPGLSELHQLTREDSQQLMCEINKTSELVSRYFEAEKINVGALGNIVQQLHIHVIARYKDDPLWPHSVWQTAAGKWSMPYDEVRAEELTRALREAFACSME</sequence>
<keyword evidence="4" id="KW-1185">Reference proteome</keyword>
<dbReference type="STRING" id="458.Lrub_1978"/>
<dbReference type="Proteomes" id="UP000054608">
    <property type="component" value="Unassembled WGS sequence"/>
</dbReference>
<evidence type="ECO:0000256" key="1">
    <source>
        <dbReference type="PROSITE-ProRule" id="PRU00464"/>
    </source>
</evidence>
<evidence type="ECO:0000313" key="3">
    <source>
        <dbReference type="EMBL" id="KTD47056.1"/>
    </source>
</evidence>
<name>A0A0W0XRQ6_9GAMM</name>